<gene>
    <name evidence="1" type="ORF">QCA50_012601</name>
</gene>
<protein>
    <submittedName>
        <fullName evidence="1">Uncharacterized protein</fullName>
    </submittedName>
</protein>
<accession>A0AAW0FVU3</accession>
<keyword evidence="2" id="KW-1185">Reference proteome</keyword>
<dbReference type="EMBL" id="JASBNA010000026">
    <property type="protein sequence ID" value="KAK7684277.1"/>
    <property type="molecule type" value="Genomic_DNA"/>
</dbReference>
<sequence>MKCGWGAFLVEERFMSQVWMNNPAFRKFNISRFIQILTSVGLGQKWADYRATDRTSADTEMERFGVWIAVLRLTEKVLDFVVRVRNHILALRIPWSEEDARHALSLLKWAVSVTTTVAEDVEPGAQAEAEGNGELIPLLDKVQRKGEQVRVEATSLLRLLVEKEKEVEGMWN</sequence>
<proteinExistence type="predicted"/>
<name>A0AAW0FVU3_9APHY</name>
<comment type="caution">
    <text evidence="1">The sequence shown here is derived from an EMBL/GenBank/DDBJ whole genome shotgun (WGS) entry which is preliminary data.</text>
</comment>
<reference evidence="1 2" key="1">
    <citation type="submission" date="2022-09" db="EMBL/GenBank/DDBJ databases">
        <authorList>
            <person name="Palmer J.M."/>
        </authorList>
    </citation>
    <scope>NUCLEOTIDE SEQUENCE [LARGE SCALE GENOMIC DNA]</scope>
    <source>
        <strain evidence="1 2">DSM 7382</strain>
    </source>
</reference>
<evidence type="ECO:0000313" key="2">
    <source>
        <dbReference type="Proteomes" id="UP001385951"/>
    </source>
</evidence>
<dbReference type="AlphaFoldDB" id="A0AAW0FVU3"/>
<evidence type="ECO:0000313" key="1">
    <source>
        <dbReference type="EMBL" id="KAK7684277.1"/>
    </source>
</evidence>
<dbReference type="Proteomes" id="UP001385951">
    <property type="component" value="Unassembled WGS sequence"/>
</dbReference>
<organism evidence="1 2">
    <name type="scientific">Cerrena zonata</name>
    <dbReference type="NCBI Taxonomy" id="2478898"/>
    <lineage>
        <taxon>Eukaryota</taxon>
        <taxon>Fungi</taxon>
        <taxon>Dikarya</taxon>
        <taxon>Basidiomycota</taxon>
        <taxon>Agaricomycotina</taxon>
        <taxon>Agaricomycetes</taxon>
        <taxon>Polyporales</taxon>
        <taxon>Cerrenaceae</taxon>
        <taxon>Cerrena</taxon>
    </lineage>
</organism>